<dbReference type="Pfam" id="PF24883">
    <property type="entry name" value="NPHP3_N"/>
    <property type="match status" value="1"/>
</dbReference>
<organism evidence="9 10">
    <name type="scientific">Fusarium pseudoanthophilum</name>
    <dbReference type="NCBI Taxonomy" id="48495"/>
    <lineage>
        <taxon>Eukaryota</taxon>
        <taxon>Fungi</taxon>
        <taxon>Dikarya</taxon>
        <taxon>Ascomycota</taxon>
        <taxon>Pezizomycotina</taxon>
        <taxon>Sordariomycetes</taxon>
        <taxon>Hypocreomycetidae</taxon>
        <taxon>Hypocreales</taxon>
        <taxon>Nectriaceae</taxon>
        <taxon>Fusarium</taxon>
        <taxon>Fusarium fujikuroi species complex</taxon>
    </lineage>
</organism>
<dbReference type="PROSITE" id="PS01357">
    <property type="entry name" value="ZF_ZZ_1"/>
    <property type="match status" value="1"/>
</dbReference>
<reference evidence="9 10" key="1">
    <citation type="submission" date="2020-05" db="EMBL/GenBank/DDBJ databases">
        <title>Identification and distribution of gene clusters putatively required for synthesis of sphingolipid metabolism inhibitors in phylogenetically diverse species of the filamentous fungus Fusarium.</title>
        <authorList>
            <person name="Kim H.-S."/>
            <person name="Busman M."/>
            <person name="Brown D.W."/>
            <person name="Divon H."/>
            <person name="Uhlig S."/>
            <person name="Proctor R.H."/>
        </authorList>
    </citation>
    <scope>NUCLEOTIDE SEQUENCE [LARGE SCALE GENOMIC DNA]</scope>
    <source>
        <strain evidence="9 10">NRRL 25211</strain>
    </source>
</reference>
<feature type="repeat" description="ANK" evidence="5">
    <location>
        <begin position="1252"/>
        <end position="1284"/>
    </location>
</feature>
<dbReference type="Pfam" id="PF00569">
    <property type="entry name" value="ZZ"/>
    <property type="match status" value="1"/>
</dbReference>
<dbReference type="Gene3D" id="1.25.40.20">
    <property type="entry name" value="Ankyrin repeat-containing domain"/>
    <property type="match status" value="4"/>
</dbReference>
<evidence type="ECO:0000256" key="2">
    <source>
        <dbReference type="ARBA" id="ARBA00022737"/>
    </source>
</evidence>
<feature type="repeat" description="ANK" evidence="5">
    <location>
        <begin position="1119"/>
        <end position="1151"/>
    </location>
</feature>
<dbReference type="Gene3D" id="3.30.60.90">
    <property type="match status" value="1"/>
</dbReference>
<dbReference type="PANTHER" id="PTHR46224">
    <property type="entry name" value="ANKYRIN REPEAT FAMILY PROTEIN"/>
    <property type="match status" value="1"/>
</dbReference>
<feature type="repeat" description="ANK" evidence="5">
    <location>
        <begin position="1086"/>
        <end position="1118"/>
    </location>
</feature>
<keyword evidence="10" id="KW-1185">Reference proteome</keyword>
<comment type="caution">
    <text evidence="9">The sequence shown here is derived from an EMBL/GenBank/DDBJ whole genome shotgun (WGS) entry which is preliminary data.</text>
</comment>
<evidence type="ECO:0000256" key="7">
    <source>
        <dbReference type="SAM" id="MobiDB-lite"/>
    </source>
</evidence>
<keyword evidence="1" id="KW-0479">Metal-binding</keyword>
<dbReference type="PRINTS" id="PR01415">
    <property type="entry name" value="ANKYRIN"/>
</dbReference>
<feature type="compositionally biased region" description="Acidic residues" evidence="7">
    <location>
        <begin position="1721"/>
        <end position="1739"/>
    </location>
</feature>
<dbReference type="InterPro" id="IPR051616">
    <property type="entry name" value="Cul2-RING_E3_ligase_SR"/>
</dbReference>
<dbReference type="SMART" id="SM00248">
    <property type="entry name" value="ANK"/>
    <property type="match status" value="20"/>
</dbReference>
<dbReference type="PROSITE" id="PS50297">
    <property type="entry name" value="ANK_REP_REGION"/>
    <property type="match status" value="4"/>
</dbReference>
<evidence type="ECO:0000256" key="6">
    <source>
        <dbReference type="PROSITE-ProRule" id="PRU00228"/>
    </source>
</evidence>
<evidence type="ECO:0000256" key="5">
    <source>
        <dbReference type="PROSITE-ProRule" id="PRU00023"/>
    </source>
</evidence>
<dbReference type="InterPro" id="IPR036770">
    <property type="entry name" value="Ankyrin_rpt-contain_sf"/>
</dbReference>
<evidence type="ECO:0000259" key="8">
    <source>
        <dbReference type="PROSITE" id="PS50135"/>
    </source>
</evidence>
<feature type="repeat" description="ANK" evidence="5">
    <location>
        <begin position="1216"/>
        <end position="1248"/>
    </location>
</feature>
<name>A0A8H5KH12_9HYPO</name>
<keyword evidence="2" id="KW-0677">Repeat</keyword>
<feature type="region of interest" description="Disordered" evidence="7">
    <location>
        <begin position="1697"/>
        <end position="1739"/>
    </location>
</feature>
<evidence type="ECO:0000313" key="10">
    <source>
        <dbReference type="Proteomes" id="UP000544095"/>
    </source>
</evidence>
<dbReference type="EMBL" id="JAAOAR010000839">
    <property type="protein sequence ID" value="KAF5573094.1"/>
    <property type="molecule type" value="Genomic_DNA"/>
</dbReference>
<dbReference type="Proteomes" id="UP000544095">
    <property type="component" value="Unassembled WGS sequence"/>
</dbReference>
<keyword evidence="5" id="KW-0040">ANK repeat</keyword>
<gene>
    <name evidence="9" type="ORF">FPANT_12592</name>
</gene>
<dbReference type="CDD" id="cd02249">
    <property type="entry name" value="ZZ"/>
    <property type="match status" value="1"/>
</dbReference>
<dbReference type="SMART" id="SM00291">
    <property type="entry name" value="ZnF_ZZ"/>
    <property type="match status" value="1"/>
</dbReference>
<keyword evidence="3 6" id="KW-0863">Zinc-finger</keyword>
<dbReference type="InterPro" id="IPR056884">
    <property type="entry name" value="NPHP3-like_N"/>
</dbReference>
<dbReference type="GO" id="GO:0008270">
    <property type="term" value="F:zinc ion binding"/>
    <property type="evidence" value="ECO:0007669"/>
    <property type="project" value="UniProtKB-KW"/>
</dbReference>
<evidence type="ECO:0000256" key="3">
    <source>
        <dbReference type="ARBA" id="ARBA00022771"/>
    </source>
</evidence>
<dbReference type="InterPro" id="IPR043145">
    <property type="entry name" value="Znf_ZZ_sf"/>
</dbReference>
<feature type="domain" description="ZZ-type" evidence="8">
    <location>
        <begin position="1655"/>
        <end position="1708"/>
    </location>
</feature>
<dbReference type="SUPFAM" id="SSF57850">
    <property type="entry name" value="RING/U-box"/>
    <property type="match status" value="1"/>
</dbReference>
<sequence length="1739" mass="193011">MEEEVYIVIAHSLVRNAHFVDSAAKDRDWLVSTLDNALKNHSNKKVIKCELEGVFQGDESGNSIQDSAVKLLERLLEHQNPSQHSPIIWVGHGIGGTIIKKAIVLAALDRSRYRNICAATNLFVFLDCLHRATYPCEITNRVAQWLCPSVDMRCPVLLRSITDIGAHVAELNQLFLEAKLHQFVRVVSIYSKESALGTPLTRLNASLGTIYEQVLCLSDDNNPERTRDTVANLVEEAAGSRSAAVLKPWLQVFYTISPYIQSTFDPMFPKTPHWLLQNEVFSTWCKGRCPLAVALYGPRAASVLSAFSSHGDYESYTLYFKFNSHDNRQDSAISMVTLFIAQILSRSDHDWFQEYVQQKWHLRAWSLYDALQVLLKLINGVRYVFVLENFDECDQASRQAFLATMDDLLSLTENNFKLLVTSKYRLEGWHWMSLNTEEHEQTRSNSDLGHAPDAQSAKGESDSLAIKTGDYSKESLWSDGPQTVLQGYVEVLAGNLSIPKANLRYLAQLVLSITEIDLRRFFLSQFEKHISPSVVEKILSLQQPLSVESYFHHVLNSIPVPCRQVAREILCWVLTSVRPLSTQELNAIISLIRQREGLDTGFKGETSANSSVKDFLWGLFTIESNGVSICHPFLRHLLLGPGTEWFRVGKDSHLQVLNSCLEFLTQEDLMVWSERTKSFQCRIDKLGDILIAQSMLEDRQTLHQYVIANWPIHYHRIPEESKPRDAVVHFFKEDCRGCWESWAESRWIMANPLTRAEEPQKSALSLLAEVGDLKLMQAWAGANNPTLTEMSMALVAASRAGKKDIVEHLLPSVLSRTAETTLQGALIAAASSANCEILMLLISVVPQNFTWPTNLLTRVSELGHENCVKALLARNCSPNYAIHDIDDNPFSMALKNGHTGVYSLLLTVKASISGSPDTGMAIRMAAGTPRGADIIRLLTHNGVDVERSYASIWRTLRLSCKMGFFKVTQTLAEVLTSDKKPKIPILDSCLNIAIRMDYVRTTESILGILDNYDDATFVISDILRYSAMHASIEIFRILLPKCFTRGSLPEPEQRILFYYACISQHAGLELIRLLVDHGADINLSSGPRAPLTIAAGMGRLEHLRYLIDHGASVNMSDMSRNSALSEAARHGNLECVRYLLDNGADIDWRDRYNETALFEAAANEQFDIAHLLLERGAATSGRGWDGRTIIALCLSSTDIMRKVLNRCSEVDTKDDYGLTPLHHAALKRNSDAIAVLLEFGADIDIECTQTSHQHTALSLAALEGDVQSINLLLEGGADVDHKAPGLRCTALHHAQSLDAIGALLQYSPNLDLADSEGKTALHYRASEENPDFAVIKKLVNARASINILCQDGCCSPMWSLVEDIANWPIIQYLIKKGADVNMADSRSGSVLHRACNNGNFEMVKNLHLAGTDAETAVSGYRGSPLQAACQSGAGDSLVLEIIEYLILEAKANVNQVCGSFGTAINTACLRKSAAAITLLLKHGATVDVADGFGRLPIHLASVTAFDNLLHLIELGCDVNIADKTGRTVLQWAVQSGDPKTVRRIVSLSNTAVEQKDKDGWTALCWACRGTTTDTVEVRETSPDDQAEIVQLLLEHGASLSLSVRGDANQMWSPLQIAIFHDSGERVIDLLNKAQEIFASGPLDRMPFSSAKGRQHNGVYCDSCLSILVGTRYVCKSCPDFDFCFKCYIHRRDIHEPSHEFEENGPAWDETQPADEQSQSGDGEESESGDSESVEITLED</sequence>
<feature type="region of interest" description="Disordered" evidence="7">
    <location>
        <begin position="441"/>
        <end position="463"/>
    </location>
</feature>
<proteinExistence type="predicted"/>
<dbReference type="SUPFAM" id="SSF48403">
    <property type="entry name" value="Ankyrin repeat"/>
    <property type="match status" value="3"/>
</dbReference>
<dbReference type="PROSITE" id="PS50088">
    <property type="entry name" value="ANK_REPEAT"/>
    <property type="match status" value="5"/>
</dbReference>
<feature type="repeat" description="ANK" evidence="5">
    <location>
        <begin position="1316"/>
        <end position="1350"/>
    </location>
</feature>
<evidence type="ECO:0000256" key="4">
    <source>
        <dbReference type="ARBA" id="ARBA00022833"/>
    </source>
</evidence>
<dbReference type="InterPro" id="IPR002110">
    <property type="entry name" value="Ankyrin_rpt"/>
</dbReference>
<evidence type="ECO:0000313" key="9">
    <source>
        <dbReference type="EMBL" id="KAF5573094.1"/>
    </source>
</evidence>
<dbReference type="PANTHER" id="PTHR46224:SF64">
    <property type="entry name" value="IQ MOTIF AND ANKYRIN REPEAT DOMAIN-CONTAINING PROTEIN 1"/>
    <property type="match status" value="1"/>
</dbReference>
<dbReference type="PROSITE" id="PS50135">
    <property type="entry name" value="ZF_ZZ_2"/>
    <property type="match status" value="1"/>
</dbReference>
<dbReference type="InterPro" id="IPR000433">
    <property type="entry name" value="Znf_ZZ"/>
</dbReference>
<protein>
    <submittedName>
        <fullName evidence="9">Ankyrin repeat</fullName>
    </submittedName>
</protein>
<dbReference type="Pfam" id="PF12796">
    <property type="entry name" value="Ank_2"/>
    <property type="match status" value="5"/>
</dbReference>
<accession>A0A8H5KH12</accession>
<keyword evidence="4" id="KW-0862">Zinc</keyword>
<evidence type="ECO:0000256" key="1">
    <source>
        <dbReference type="ARBA" id="ARBA00022723"/>
    </source>
</evidence>